<proteinExistence type="inferred from homology"/>
<dbReference type="PhylomeDB" id="B6QPT8"/>
<comment type="similarity">
    <text evidence="1">Belongs to the peptidase M20A family.</text>
</comment>
<gene>
    <name evidence="6" type="ORF">PMAA_039100</name>
</gene>
<evidence type="ECO:0000259" key="3">
    <source>
        <dbReference type="Pfam" id="PF01408"/>
    </source>
</evidence>
<dbReference type="InterPro" id="IPR055080">
    <property type="entry name" value="Gal80p-like_C"/>
</dbReference>
<dbReference type="SUPFAM" id="SSF55031">
    <property type="entry name" value="Bacterial exopeptidase dimerisation domain"/>
    <property type="match status" value="1"/>
</dbReference>
<evidence type="ECO:0000259" key="5">
    <source>
        <dbReference type="Pfam" id="PF22685"/>
    </source>
</evidence>
<dbReference type="Gene3D" id="3.40.630.10">
    <property type="entry name" value="Zn peptidases"/>
    <property type="match status" value="1"/>
</dbReference>
<dbReference type="Gene3D" id="3.30.70.360">
    <property type="match status" value="1"/>
</dbReference>
<feature type="domain" description="Gal80p-like C-terminal" evidence="5">
    <location>
        <begin position="579"/>
        <end position="734"/>
    </location>
</feature>
<dbReference type="NCBIfam" id="TIGR01879">
    <property type="entry name" value="hydantase"/>
    <property type="match status" value="1"/>
</dbReference>
<name>B6QPT8_TALMQ</name>
<organism evidence="6 7">
    <name type="scientific">Talaromyces marneffei (strain ATCC 18224 / CBS 334.59 / QM 7333)</name>
    <name type="common">Penicillium marneffei</name>
    <dbReference type="NCBI Taxonomy" id="441960"/>
    <lineage>
        <taxon>Eukaryota</taxon>
        <taxon>Fungi</taxon>
        <taxon>Dikarya</taxon>
        <taxon>Ascomycota</taxon>
        <taxon>Pezizomycotina</taxon>
        <taxon>Eurotiomycetes</taxon>
        <taxon>Eurotiomycetidae</taxon>
        <taxon>Eurotiales</taxon>
        <taxon>Trichocomaceae</taxon>
        <taxon>Talaromyces</taxon>
        <taxon>Talaromyces sect. Talaromyces</taxon>
    </lineage>
</organism>
<dbReference type="CDD" id="cd03884">
    <property type="entry name" value="M20_bAS"/>
    <property type="match status" value="1"/>
</dbReference>
<evidence type="ECO:0000259" key="4">
    <source>
        <dbReference type="Pfam" id="PF07687"/>
    </source>
</evidence>
<dbReference type="Pfam" id="PF01408">
    <property type="entry name" value="GFO_IDH_MocA"/>
    <property type="match status" value="1"/>
</dbReference>
<dbReference type="HOGENOM" id="CLU_344203_0_0_1"/>
<dbReference type="InterPro" id="IPR011650">
    <property type="entry name" value="Peptidase_M20_dimer"/>
</dbReference>
<dbReference type="PANTHER" id="PTHR32494">
    <property type="entry name" value="ALLANTOATE DEIMINASE-RELATED"/>
    <property type="match status" value="1"/>
</dbReference>
<dbReference type="GO" id="GO:0016813">
    <property type="term" value="F:hydrolase activity, acting on carbon-nitrogen (but not peptide) bonds, in linear amidines"/>
    <property type="evidence" value="ECO:0007669"/>
    <property type="project" value="InterPro"/>
</dbReference>
<dbReference type="InterPro" id="IPR010158">
    <property type="entry name" value="Amidase_Cbmase"/>
</dbReference>
<evidence type="ECO:0000313" key="6">
    <source>
        <dbReference type="EMBL" id="EEA20043.1"/>
    </source>
</evidence>
<dbReference type="SUPFAM" id="SSF55347">
    <property type="entry name" value="Glyceraldehyde-3-phosphate dehydrogenase-like, C-terminal domain"/>
    <property type="match status" value="1"/>
</dbReference>
<dbReference type="Pfam" id="PF07687">
    <property type="entry name" value="M20_dimer"/>
    <property type="match status" value="1"/>
</dbReference>
<dbReference type="GO" id="GO:0000166">
    <property type="term" value="F:nucleotide binding"/>
    <property type="evidence" value="ECO:0007669"/>
    <property type="project" value="InterPro"/>
</dbReference>
<dbReference type="EMBL" id="DS995904">
    <property type="protein sequence ID" value="EEA20043.1"/>
    <property type="molecule type" value="Genomic_DNA"/>
</dbReference>
<accession>B6QPT8</accession>
<dbReference type="VEuPathDB" id="FungiDB:PMAA_039100"/>
<evidence type="ECO:0000313" key="7">
    <source>
        <dbReference type="Proteomes" id="UP000001294"/>
    </source>
</evidence>
<dbReference type="PANTHER" id="PTHR32494:SF20">
    <property type="entry name" value="PEPTIDASE M20 DIMERISATION DOMAIN-CONTAINING PROTEIN"/>
    <property type="match status" value="1"/>
</dbReference>
<keyword evidence="7" id="KW-1185">Reference proteome</keyword>
<keyword evidence="2" id="KW-0378">Hydrolase</keyword>
<dbReference type="AlphaFoldDB" id="B6QPT8"/>
<dbReference type="SUPFAM" id="SSF53187">
    <property type="entry name" value="Zn-dependent exopeptidases"/>
    <property type="match status" value="1"/>
</dbReference>
<dbReference type="SUPFAM" id="SSF51735">
    <property type="entry name" value="NAD(P)-binding Rossmann-fold domains"/>
    <property type="match status" value="1"/>
</dbReference>
<dbReference type="Gene3D" id="3.40.50.720">
    <property type="entry name" value="NAD(P)-binding Rossmann-like Domain"/>
    <property type="match status" value="1"/>
</dbReference>
<dbReference type="InterPro" id="IPR000683">
    <property type="entry name" value="Gfo/Idh/MocA-like_OxRdtase_N"/>
</dbReference>
<dbReference type="OrthoDB" id="4676at2759"/>
<feature type="domain" description="Gfo/Idh/MocA-like oxidoreductase N-terminal" evidence="3">
    <location>
        <begin position="469"/>
        <end position="568"/>
    </location>
</feature>
<sequence length="822" mass="90044">MALAQPRVWDLIQYTSQWGLLNDGGEVGLCRESLTNSDRQVRDWFVQETKSLGCDVKVDEMGNIFAILPGENNSIQPIGMGSHLDSQPAGGRFDGILGVIAALQVLRVIKEYNIKTYAPIAAIDWTNEEGSRFPKMCSGSGVWSGTEKLSECHALVPIELQSISQSADSPESINMATELERIQYLGKTQCSHSHNPLSAHFELHIEQGPLLERTRKKVGVVEGVQGMRWYSINCRGKEAHAGATRMADRADALVVLAKFAVKVEELAKKHDAFGTVGVMRTKTNSINTVPGGAFCTLDLRHWSDDTLDLIESELRTLLKQQEEEVPGIEVSMDRTWCKKNIRFDQVARRCVRDAACATVDESLVMDMISYAGHDSAETAHVVPTAMIFVPSKKGISHNPAEFTTEEDCDIGAHTLLKAVLQYDRYLEEQSHQSSGYSIKKYLATGLSSTVTSWAAAAHLPVLVSGRYKDLFQITALCNSSVDAAKSAIQQYHLDPSAVKAYGNPADLAADPDVELVLCITRVDKHYETILPSIKAEKSVFIEWPIASSIANIEELVAAYQANGNKSQVVAVGLQGRFSPPVVKIKEVLQSGRLGKLLSTEVRSFGGTKDRQNLISGLEYFTRREIGGNAITIGFGHVIDYVQSVVGDVMPGTDHVHLGLQRPEVGLRDPATGNIIDRVRSDVPDLLSLHGTLPESNYIAQNASLVAYFARGQPYPGESSLVWTLNCEKGTIRLNSPSGIALGANAYESPVTISVHHFDTDKVEQIEWSWSEAQLGVPIPSRSMQVCLVSLAEGKKEGYVALEDAAKRARQISRWLESFPAQS</sequence>
<evidence type="ECO:0000256" key="1">
    <source>
        <dbReference type="ARBA" id="ARBA00006247"/>
    </source>
</evidence>
<feature type="domain" description="Peptidase M20 dimerisation" evidence="4">
    <location>
        <begin position="224"/>
        <end position="324"/>
    </location>
</feature>
<evidence type="ECO:0000256" key="2">
    <source>
        <dbReference type="ARBA" id="ARBA00022801"/>
    </source>
</evidence>
<dbReference type="Pfam" id="PF01546">
    <property type="entry name" value="Peptidase_M20"/>
    <property type="match status" value="1"/>
</dbReference>
<dbReference type="InterPro" id="IPR002933">
    <property type="entry name" value="Peptidase_M20"/>
</dbReference>
<protein>
    <submittedName>
        <fullName evidence="6">Oxidoreductase, putative</fullName>
    </submittedName>
</protein>
<dbReference type="Proteomes" id="UP000001294">
    <property type="component" value="Unassembled WGS sequence"/>
</dbReference>
<dbReference type="Gene3D" id="3.30.360.10">
    <property type="entry name" value="Dihydrodipicolinate Reductase, domain 2"/>
    <property type="match status" value="1"/>
</dbReference>
<dbReference type="InterPro" id="IPR036264">
    <property type="entry name" value="Bact_exopeptidase_dim_dom"/>
</dbReference>
<dbReference type="Pfam" id="PF22685">
    <property type="entry name" value="Gal80p_C-like"/>
    <property type="match status" value="1"/>
</dbReference>
<dbReference type="InterPro" id="IPR036291">
    <property type="entry name" value="NAD(P)-bd_dom_sf"/>
</dbReference>
<reference evidence="7" key="1">
    <citation type="journal article" date="2015" name="Genome Announc.">
        <title>Genome sequence of the AIDS-associated pathogen Penicillium marneffei (ATCC18224) and its near taxonomic relative Talaromyces stipitatus (ATCC10500).</title>
        <authorList>
            <person name="Nierman W.C."/>
            <person name="Fedorova-Abrams N.D."/>
            <person name="Andrianopoulos A."/>
        </authorList>
    </citation>
    <scope>NUCLEOTIDE SEQUENCE [LARGE SCALE GENOMIC DNA]</scope>
    <source>
        <strain evidence="7">ATCC 18224 / CBS 334.59 / QM 7333</strain>
    </source>
</reference>